<dbReference type="EMBL" id="JARIHO010000083">
    <property type="protein sequence ID" value="KAJ7309255.1"/>
    <property type="molecule type" value="Genomic_DNA"/>
</dbReference>
<dbReference type="Proteomes" id="UP001218218">
    <property type="component" value="Unassembled WGS sequence"/>
</dbReference>
<keyword evidence="2" id="KW-1185">Reference proteome</keyword>
<comment type="caution">
    <text evidence="1">The sequence shown here is derived from an EMBL/GenBank/DDBJ whole genome shotgun (WGS) entry which is preliminary data.</text>
</comment>
<sequence>MEAFVGTFQIELADTGSLPTFSNTSAGSSVFSGNKPLFRTGADPGSFLADSTGGKFSLSWDHWAGFQAWLEKEEHRQCIELRLVQITKGLRQFEKKLCYVCSWHGTGGMKEYEKKFPERV</sequence>
<dbReference type="AlphaFoldDB" id="A0AAD6Z5T6"/>
<gene>
    <name evidence="1" type="ORF">DFH08DRAFT_719463</name>
</gene>
<evidence type="ECO:0000313" key="2">
    <source>
        <dbReference type="Proteomes" id="UP001218218"/>
    </source>
</evidence>
<protein>
    <submittedName>
        <fullName evidence="1">Uncharacterized protein</fullName>
    </submittedName>
</protein>
<reference evidence="1" key="1">
    <citation type="submission" date="2023-03" db="EMBL/GenBank/DDBJ databases">
        <title>Massive genome expansion in bonnet fungi (Mycena s.s.) driven by repeated elements and novel gene families across ecological guilds.</title>
        <authorList>
            <consortium name="Lawrence Berkeley National Laboratory"/>
            <person name="Harder C.B."/>
            <person name="Miyauchi S."/>
            <person name="Viragh M."/>
            <person name="Kuo A."/>
            <person name="Thoen E."/>
            <person name="Andreopoulos B."/>
            <person name="Lu D."/>
            <person name="Skrede I."/>
            <person name="Drula E."/>
            <person name="Henrissat B."/>
            <person name="Morin E."/>
            <person name="Kohler A."/>
            <person name="Barry K."/>
            <person name="LaButti K."/>
            <person name="Morin E."/>
            <person name="Salamov A."/>
            <person name="Lipzen A."/>
            <person name="Mereny Z."/>
            <person name="Hegedus B."/>
            <person name="Baldrian P."/>
            <person name="Stursova M."/>
            <person name="Weitz H."/>
            <person name="Taylor A."/>
            <person name="Grigoriev I.V."/>
            <person name="Nagy L.G."/>
            <person name="Martin F."/>
            <person name="Kauserud H."/>
        </authorList>
    </citation>
    <scope>NUCLEOTIDE SEQUENCE</scope>
    <source>
        <strain evidence="1">CBHHK002</strain>
    </source>
</reference>
<accession>A0AAD6Z5T6</accession>
<organism evidence="1 2">
    <name type="scientific">Mycena albidolilacea</name>
    <dbReference type="NCBI Taxonomy" id="1033008"/>
    <lineage>
        <taxon>Eukaryota</taxon>
        <taxon>Fungi</taxon>
        <taxon>Dikarya</taxon>
        <taxon>Basidiomycota</taxon>
        <taxon>Agaricomycotina</taxon>
        <taxon>Agaricomycetes</taxon>
        <taxon>Agaricomycetidae</taxon>
        <taxon>Agaricales</taxon>
        <taxon>Marasmiineae</taxon>
        <taxon>Mycenaceae</taxon>
        <taxon>Mycena</taxon>
    </lineage>
</organism>
<name>A0AAD6Z5T6_9AGAR</name>
<evidence type="ECO:0000313" key="1">
    <source>
        <dbReference type="EMBL" id="KAJ7309255.1"/>
    </source>
</evidence>
<proteinExistence type="predicted"/>